<evidence type="ECO:0000313" key="7">
    <source>
        <dbReference type="EMBL" id="AZL94209.1"/>
    </source>
</evidence>
<feature type="binding site" evidence="5">
    <location>
        <begin position="84"/>
        <end position="86"/>
    </location>
    <ligand>
        <name>FMN</name>
        <dbReference type="ChEBI" id="CHEBI:58210"/>
    </ligand>
</feature>
<feature type="binding site" evidence="5">
    <location>
        <position position="265"/>
    </location>
    <ligand>
        <name>FMN</name>
        <dbReference type="ChEBI" id="CHEBI:58210"/>
    </ligand>
</feature>
<feature type="binding site" evidence="5">
    <location>
        <position position="113"/>
    </location>
    <ligand>
        <name>FMN</name>
        <dbReference type="ChEBI" id="CHEBI:58210"/>
    </ligand>
</feature>
<feature type="binding site" evidence="5">
    <location>
        <position position="164"/>
    </location>
    <ligand>
        <name>FMN</name>
        <dbReference type="ChEBI" id="CHEBI:58210"/>
    </ligand>
</feature>
<dbReference type="InterPro" id="IPR000262">
    <property type="entry name" value="FMN-dep_DH"/>
</dbReference>
<dbReference type="InterPro" id="IPR008259">
    <property type="entry name" value="FMN_hydac_DH_AS"/>
</dbReference>
<dbReference type="InterPro" id="IPR013785">
    <property type="entry name" value="Aldolase_TIM"/>
</dbReference>
<feature type="binding site" evidence="5">
    <location>
        <position position="31"/>
    </location>
    <ligand>
        <name>glyoxylate</name>
        <dbReference type="ChEBI" id="CHEBI:36655"/>
    </ligand>
</feature>
<dbReference type="PANTHER" id="PTHR10578:SF149">
    <property type="entry name" value="2-HYDROXYACID OXIDASE 2"/>
    <property type="match status" value="1"/>
</dbReference>
<protein>
    <submittedName>
        <fullName evidence="7">Hydroxyacid oxidase</fullName>
    </submittedName>
</protein>
<dbReference type="GO" id="GO:0005737">
    <property type="term" value="C:cytoplasm"/>
    <property type="evidence" value="ECO:0007669"/>
    <property type="project" value="UniProtKB-ARBA"/>
</dbReference>
<feature type="binding site" evidence="5">
    <location>
        <position position="243"/>
    </location>
    <ligand>
        <name>FMN</name>
        <dbReference type="ChEBI" id="CHEBI:58210"/>
    </ligand>
</feature>
<dbReference type="EMBL" id="MK212243">
    <property type="protein sequence ID" value="AZL94209.1"/>
    <property type="molecule type" value="mRNA"/>
</dbReference>
<feature type="active site" description="Proton acceptor" evidence="4">
    <location>
        <position position="267"/>
    </location>
</feature>
<dbReference type="Pfam" id="PF01070">
    <property type="entry name" value="FMN_dh"/>
    <property type="match status" value="1"/>
</dbReference>
<keyword evidence="2" id="KW-0560">Oxidoreductase</keyword>
<dbReference type="Gene3D" id="3.20.20.70">
    <property type="entry name" value="Aldolase class I"/>
    <property type="match status" value="1"/>
</dbReference>
<evidence type="ECO:0000256" key="3">
    <source>
        <dbReference type="ARBA" id="ARBA00024042"/>
    </source>
</evidence>
<comment type="similarity">
    <text evidence="3">Belongs to the FMN-dependent alpha-hydroxy acid dehydrogenase family.</text>
</comment>
<dbReference type="PANTHER" id="PTHR10578">
    <property type="entry name" value="S -2-HYDROXY-ACID OXIDASE-RELATED"/>
    <property type="match status" value="1"/>
</dbReference>
<feature type="binding site" evidence="5">
    <location>
        <position position="173"/>
    </location>
    <ligand>
        <name>glyoxylate</name>
        <dbReference type="ChEBI" id="CHEBI:36655"/>
    </ligand>
</feature>
<dbReference type="InterPro" id="IPR037396">
    <property type="entry name" value="FMN_HAD"/>
</dbReference>
<accession>A0A3Q8UBE6</accession>
<evidence type="ECO:0000259" key="6">
    <source>
        <dbReference type="PROSITE" id="PS51349"/>
    </source>
</evidence>
<dbReference type="SUPFAM" id="SSF51395">
    <property type="entry name" value="FMN-linked oxidoreductases"/>
    <property type="match status" value="1"/>
</dbReference>
<dbReference type="GO" id="GO:0010181">
    <property type="term" value="F:FMN binding"/>
    <property type="evidence" value="ECO:0007669"/>
    <property type="project" value="InterPro"/>
</dbReference>
<reference evidence="7" key="1">
    <citation type="journal article" date="2018" name="Genome Biol. Evol.">
        <title>Nephromyces encodes a urate metabolism pathway and predicted peroxisomes, demonstrating these are not ancient losses of apicomplexans.</title>
        <authorList>
            <person name="Paight C."/>
            <person name="Slamovits C.H."/>
            <person name="Saffo M.B."/>
            <person name="Lane C.E."/>
        </authorList>
    </citation>
    <scope>NUCLEOTIDE SEQUENCE</scope>
    <source>
        <strain evidence="7">Cardio52</strain>
    </source>
</reference>
<feature type="binding site" evidence="5">
    <location>
        <begin position="299"/>
        <end position="303"/>
    </location>
    <ligand>
        <name>FMN</name>
        <dbReference type="ChEBI" id="CHEBI:58210"/>
    </ligand>
</feature>
<dbReference type="PROSITE" id="PS00557">
    <property type="entry name" value="FMN_HYDROXY_ACID_DH_1"/>
    <property type="match status" value="1"/>
</dbReference>
<dbReference type="FunFam" id="3.20.20.70:FF:000056">
    <property type="entry name" value="hydroxyacid oxidase 2"/>
    <property type="match status" value="1"/>
</dbReference>
<evidence type="ECO:0000256" key="1">
    <source>
        <dbReference type="ARBA" id="ARBA00001917"/>
    </source>
</evidence>
<keyword evidence="5" id="KW-0285">Flavoprotein</keyword>
<dbReference type="GO" id="GO:0016491">
    <property type="term" value="F:oxidoreductase activity"/>
    <property type="evidence" value="ECO:0007669"/>
    <property type="project" value="UniProtKB-KW"/>
</dbReference>
<dbReference type="PROSITE" id="PS51349">
    <property type="entry name" value="FMN_HYDROXY_ACID_DH_2"/>
    <property type="match status" value="1"/>
</dbReference>
<evidence type="ECO:0000256" key="2">
    <source>
        <dbReference type="ARBA" id="ARBA00023002"/>
    </source>
</evidence>
<keyword evidence="5" id="KW-0288">FMN</keyword>
<feature type="binding site" evidence="5">
    <location>
        <position position="270"/>
    </location>
    <ligand>
        <name>glyoxylate</name>
        <dbReference type="ChEBI" id="CHEBI:36655"/>
    </ligand>
</feature>
<feature type="binding site" evidence="5">
    <location>
        <begin position="322"/>
        <end position="323"/>
    </location>
    <ligand>
        <name>FMN</name>
        <dbReference type="ChEBI" id="CHEBI:58210"/>
    </ligand>
</feature>
<proteinExistence type="evidence at transcript level"/>
<name>A0A3Q8UBE6_9APIC</name>
<sequence length="407" mass="45273">MANPNQKQNLVCLDDFEERAKSLLPKSTLSYYSSGADDQITLRENRSSLDRIQLLPRVLRDVSTVSLETRILGHTVAFPFGIAPTAFHKLAAPDGEISTAKAATEANTCMTLSSFSNISLEDVAEACNFKGLRFFQSYILKDTEHSKALIKRAELAGYKAIVLTVDTPVLGIRREDERVNFGLPDDIKLANFSDLISRQVQGKDVTERGSAFRQFLARNCDSSLTWDSLAWLKANTSLPIVLKGILSPEDALLAVKYGVQAVWVSNHGARQLDGVPATIECLPAIRNALRGSGLEIYIDGGFRRGTDVLKALALGANYVFLGRPILWGLTVGQQKGVSRVIELMRIELERAMRLCGATALEEIVPAMLLLPQSTRFQPSHKPYRPFYPRDLQPEVDMRYNHYLRSKF</sequence>
<evidence type="ECO:0000256" key="4">
    <source>
        <dbReference type="PIRSR" id="PIRSR000138-1"/>
    </source>
</evidence>
<feature type="domain" description="FMN hydroxy acid dehydrogenase" evidence="6">
    <location>
        <begin position="5"/>
        <end position="373"/>
    </location>
</feature>
<dbReference type="PIRSF" id="PIRSF000138">
    <property type="entry name" value="Al-hdrx_acd_dh"/>
    <property type="match status" value="1"/>
</dbReference>
<feature type="binding site" evidence="5">
    <location>
        <position position="138"/>
    </location>
    <ligand>
        <name>glyoxylate</name>
        <dbReference type="ChEBI" id="CHEBI:36655"/>
    </ligand>
</feature>
<comment type="cofactor">
    <cofactor evidence="1">
        <name>FMN</name>
        <dbReference type="ChEBI" id="CHEBI:58210"/>
    </cofactor>
</comment>
<feature type="binding site" evidence="5">
    <location>
        <position position="267"/>
    </location>
    <ligand>
        <name>glyoxylate</name>
        <dbReference type="ChEBI" id="CHEBI:36655"/>
    </ligand>
</feature>
<evidence type="ECO:0000256" key="5">
    <source>
        <dbReference type="PIRSR" id="PIRSR000138-2"/>
    </source>
</evidence>
<dbReference type="AlphaFoldDB" id="A0A3Q8UBE6"/>
<organism evidence="7">
    <name type="scientific">Cardiosporidium cionae</name>
    <dbReference type="NCBI Taxonomy" id="476202"/>
    <lineage>
        <taxon>Eukaryota</taxon>
        <taxon>Sar</taxon>
        <taxon>Alveolata</taxon>
        <taxon>Apicomplexa</taxon>
        <taxon>Aconoidasida</taxon>
        <taxon>Nephromycida</taxon>
        <taxon>Cardiosporidium</taxon>
    </lineage>
</organism>
<dbReference type="CDD" id="cd02809">
    <property type="entry name" value="alpha_hydroxyacid_oxid_FMN"/>
    <property type="match status" value="1"/>
</dbReference>
<feature type="binding site" evidence="5">
    <location>
        <position position="136"/>
    </location>
    <ligand>
        <name>FMN</name>
        <dbReference type="ChEBI" id="CHEBI:58210"/>
    </ligand>
</feature>
<dbReference type="InterPro" id="IPR012133">
    <property type="entry name" value="Alpha-hydoxy_acid_DH_FMN"/>
</dbReference>